<feature type="transmembrane region" description="Helical" evidence="9">
    <location>
        <begin position="12"/>
        <end position="30"/>
    </location>
</feature>
<dbReference type="InterPro" id="IPR003594">
    <property type="entry name" value="HATPase_dom"/>
</dbReference>
<evidence type="ECO:0000256" key="7">
    <source>
        <dbReference type="ARBA" id="ARBA00023012"/>
    </source>
</evidence>
<dbReference type="CDD" id="cd00075">
    <property type="entry name" value="HATPase"/>
    <property type="match status" value="1"/>
</dbReference>
<evidence type="ECO:0000313" key="13">
    <source>
        <dbReference type="Proteomes" id="UP000779508"/>
    </source>
</evidence>
<keyword evidence="8" id="KW-0175">Coiled coil</keyword>
<dbReference type="Pfam" id="PF02518">
    <property type="entry name" value="HATPase_c"/>
    <property type="match status" value="1"/>
</dbReference>
<keyword evidence="13" id="KW-1185">Reference proteome</keyword>
<keyword evidence="7" id="KW-0902">Two-component regulatory system</keyword>
<keyword evidence="9" id="KW-0812">Transmembrane</keyword>
<dbReference type="RefSeq" id="WP_216415378.1">
    <property type="nucleotide sequence ID" value="NZ_JAHLQK010000002.1"/>
</dbReference>
<dbReference type="GO" id="GO:0016301">
    <property type="term" value="F:kinase activity"/>
    <property type="evidence" value="ECO:0007669"/>
    <property type="project" value="UniProtKB-KW"/>
</dbReference>
<dbReference type="PROSITE" id="PS50109">
    <property type="entry name" value="HIS_KIN"/>
    <property type="match status" value="1"/>
</dbReference>
<evidence type="ECO:0000256" key="1">
    <source>
        <dbReference type="ARBA" id="ARBA00000085"/>
    </source>
</evidence>
<evidence type="ECO:0000256" key="4">
    <source>
        <dbReference type="ARBA" id="ARBA00022553"/>
    </source>
</evidence>
<evidence type="ECO:0000259" key="11">
    <source>
        <dbReference type="PROSITE" id="PS50885"/>
    </source>
</evidence>
<dbReference type="SMART" id="SM00387">
    <property type="entry name" value="HATPase_c"/>
    <property type="match status" value="1"/>
</dbReference>
<keyword evidence="6 12" id="KW-0418">Kinase</keyword>
<evidence type="ECO:0000256" key="9">
    <source>
        <dbReference type="SAM" id="Phobius"/>
    </source>
</evidence>
<evidence type="ECO:0000313" key="12">
    <source>
        <dbReference type="EMBL" id="MBU5675887.1"/>
    </source>
</evidence>
<keyword evidence="9" id="KW-1133">Transmembrane helix</keyword>
<feature type="domain" description="HAMP" evidence="11">
    <location>
        <begin position="190"/>
        <end position="242"/>
    </location>
</feature>
<dbReference type="Pfam" id="PF00512">
    <property type="entry name" value="HisKA"/>
    <property type="match status" value="1"/>
</dbReference>
<proteinExistence type="predicted"/>
<keyword evidence="5" id="KW-0808">Transferase</keyword>
<sequence length="493" mass="57398">MIKFSIKIKWTLFIVLLLIVTITFTGFFMLKGVLANQMAYYEELLRENSKIANLYIRETYISSDSDNFEEFYVREAENLVLNLKRIIHLPIAMYDMEGQILFSGGNISVDRQPPNIMIDALKDQCVYEEYGNEIVYLAPIYDFDKQIGVIKITYSAERESIFYKDIKLLFYKISIVSICIASLIGIVYFSKIAENISRLKYSVEAIEQGDYDSIVKLDSQDELGDLREGVFFMAKTIKQNIEDITTEKEKLELAVKKLQKLEKQQKEFIGNITHEFKTPLTVLKAQIDLISLYRDDEDMACRSKKIAEKELKRLDAMVENILSLSRVEKYDFEFKREKINTKKLLNDICLRMEGKASKFGIKIIENLQDAYIFIDAESFMQIFINLIDNAIKYNVRNGQIYIRSYIKEDKNHIQIEDTGIGIPREHREKIFEPFYTVDKNRSKNFSGTGIGLSLVKNLVENQSGIISLVDTKKSTCFEIVFPLYNEERKCRIK</sequence>
<name>A0ABS6G2D6_9FIRM</name>
<comment type="catalytic activity">
    <reaction evidence="1">
        <text>ATP + protein L-histidine = ADP + protein N-phospho-L-histidine.</text>
        <dbReference type="EC" id="2.7.13.3"/>
    </reaction>
</comment>
<feature type="transmembrane region" description="Helical" evidence="9">
    <location>
        <begin position="168"/>
        <end position="189"/>
    </location>
</feature>
<keyword evidence="4" id="KW-0597">Phosphoprotein</keyword>
<organism evidence="12 13">
    <name type="scientific">Alkaliphilus flagellatus</name>
    <dbReference type="NCBI Taxonomy" id="2841507"/>
    <lineage>
        <taxon>Bacteria</taxon>
        <taxon>Bacillati</taxon>
        <taxon>Bacillota</taxon>
        <taxon>Clostridia</taxon>
        <taxon>Peptostreptococcales</taxon>
        <taxon>Natronincolaceae</taxon>
        <taxon>Alkaliphilus</taxon>
    </lineage>
</organism>
<comment type="subcellular location">
    <subcellularLocation>
        <location evidence="2">Membrane</location>
    </subcellularLocation>
</comment>
<accession>A0ABS6G2D6</accession>
<dbReference type="EMBL" id="JAHLQK010000002">
    <property type="protein sequence ID" value="MBU5675887.1"/>
    <property type="molecule type" value="Genomic_DNA"/>
</dbReference>
<keyword evidence="9" id="KW-0472">Membrane</keyword>
<evidence type="ECO:0000256" key="3">
    <source>
        <dbReference type="ARBA" id="ARBA00012438"/>
    </source>
</evidence>
<evidence type="ECO:0000256" key="6">
    <source>
        <dbReference type="ARBA" id="ARBA00022777"/>
    </source>
</evidence>
<dbReference type="InterPro" id="IPR003660">
    <property type="entry name" value="HAMP_dom"/>
</dbReference>
<dbReference type="EC" id="2.7.13.3" evidence="3"/>
<dbReference type="Proteomes" id="UP000779508">
    <property type="component" value="Unassembled WGS sequence"/>
</dbReference>
<evidence type="ECO:0000256" key="8">
    <source>
        <dbReference type="SAM" id="Coils"/>
    </source>
</evidence>
<dbReference type="PROSITE" id="PS50885">
    <property type="entry name" value="HAMP"/>
    <property type="match status" value="1"/>
</dbReference>
<dbReference type="CDD" id="cd00082">
    <property type="entry name" value="HisKA"/>
    <property type="match status" value="1"/>
</dbReference>
<feature type="coiled-coil region" evidence="8">
    <location>
        <begin position="234"/>
        <end position="271"/>
    </location>
</feature>
<dbReference type="CDD" id="cd06225">
    <property type="entry name" value="HAMP"/>
    <property type="match status" value="1"/>
</dbReference>
<evidence type="ECO:0000256" key="5">
    <source>
        <dbReference type="ARBA" id="ARBA00022679"/>
    </source>
</evidence>
<gene>
    <name evidence="12" type="ORF">KQI88_05620</name>
</gene>
<dbReference type="PANTHER" id="PTHR45453:SF1">
    <property type="entry name" value="PHOSPHATE REGULON SENSOR PROTEIN PHOR"/>
    <property type="match status" value="1"/>
</dbReference>
<reference evidence="12 13" key="1">
    <citation type="submission" date="2021-06" db="EMBL/GenBank/DDBJ databases">
        <authorList>
            <person name="Sun Q."/>
            <person name="Li D."/>
        </authorList>
    </citation>
    <scope>NUCLEOTIDE SEQUENCE [LARGE SCALE GENOMIC DNA]</scope>
    <source>
        <strain evidence="12 13">MSJ-5</strain>
    </source>
</reference>
<evidence type="ECO:0000259" key="10">
    <source>
        <dbReference type="PROSITE" id="PS50109"/>
    </source>
</evidence>
<feature type="domain" description="Histidine kinase" evidence="10">
    <location>
        <begin position="271"/>
        <end position="485"/>
    </location>
</feature>
<dbReference type="InterPro" id="IPR003661">
    <property type="entry name" value="HisK_dim/P_dom"/>
</dbReference>
<protein>
    <recommendedName>
        <fullName evidence="3">histidine kinase</fullName>
        <ecNumber evidence="3">2.7.13.3</ecNumber>
    </recommendedName>
</protein>
<dbReference type="InterPro" id="IPR005467">
    <property type="entry name" value="His_kinase_dom"/>
</dbReference>
<comment type="caution">
    <text evidence="12">The sequence shown here is derived from an EMBL/GenBank/DDBJ whole genome shotgun (WGS) entry which is preliminary data.</text>
</comment>
<dbReference type="InterPro" id="IPR050351">
    <property type="entry name" value="BphY/WalK/GraS-like"/>
</dbReference>
<evidence type="ECO:0000256" key="2">
    <source>
        <dbReference type="ARBA" id="ARBA00004370"/>
    </source>
</evidence>
<dbReference type="PANTHER" id="PTHR45453">
    <property type="entry name" value="PHOSPHATE REGULON SENSOR PROTEIN PHOR"/>
    <property type="match status" value="1"/>
</dbReference>
<dbReference type="SMART" id="SM00388">
    <property type="entry name" value="HisKA"/>
    <property type="match status" value="1"/>
</dbReference>